<gene>
    <name evidence="2" type="ORF">IM755_08510</name>
</gene>
<keyword evidence="1" id="KW-0812">Transmembrane</keyword>
<dbReference type="EMBL" id="JADFTZ010000003">
    <property type="protein sequence ID" value="MBE9576747.1"/>
    <property type="molecule type" value="Genomic_DNA"/>
</dbReference>
<dbReference type="Proteomes" id="UP000656274">
    <property type="component" value="Unassembled WGS sequence"/>
</dbReference>
<keyword evidence="3" id="KW-1185">Reference proteome</keyword>
<evidence type="ECO:0000256" key="1">
    <source>
        <dbReference type="SAM" id="Phobius"/>
    </source>
</evidence>
<evidence type="ECO:0000313" key="3">
    <source>
        <dbReference type="Proteomes" id="UP000656274"/>
    </source>
</evidence>
<feature type="transmembrane region" description="Helical" evidence="1">
    <location>
        <begin position="12"/>
        <end position="30"/>
    </location>
</feature>
<protein>
    <submittedName>
        <fullName evidence="2">Uncharacterized protein</fullName>
    </submittedName>
</protein>
<dbReference type="RefSeq" id="WP_194095743.1">
    <property type="nucleotide sequence ID" value="NZ_JADFTZ010000003.1"/>
</dbReference>
<organism evidence="2 3">
    <name type="scientific">Flavobacterium proteolyticum</name>
    <dbReference type="NCBI Taxonomy" id="2911683"/>
    <lineage>
        <taxon>Bacteria</taxon>
        <taxon>Pseudomonadati</taxon>
        <taxon>Bacteroidota</taxon>
        <taxon>Flavobacteriia</taxon>
        <taxon>Flavobacteriales</taxon>
        <taxon>Flavobacteriaceae</taxon>
        <taxon>Flavobacterium</taxon>
    </lineage>
</organism>
<evidence type="ECO:0000313" key="2">
    <source>
        <dbReference type="EMBL" id="MBE9576747.1"/>
    </source>
</evidence>
<accession>A0ABR9WS62</accession>
<reference evidence="2 3" key="1">
    <citation type="submission" date="2020-10" db="EMBL/GenBank/DDBJ databases">
        <title>The genome sequence of Flavobacterium aquaticum 1Y8A.</title>
        <authorList>
            <person name="Liu Y."/>
        </authorList>
    </citation>
    <scope>NUCLEOTIDE SEQUENCE [LARGE SCALE GENOMIC DNA]</scope>
    <source>
        <strain evidence="2 3">1Y8A</strain>
    </source>
</reference>
<comment type="caution">
    <text evidence="2">The sequence shown here is derived from an EMBL/GenBank/DDBJ whole genome shotgun (WGS) entry which is preliminary data.</text>
</comment>
<proteinExistence type="predicted"/>
<keyword evidence="1" id="KW-0472">Membrane</keyword>
<sequence length="192" mass="22190">MRLNLYELYKNKMFTISCIFMFLLFTFSLFGQNVNTPASSAIKANFTMASVKAYQESATLKVEDYYQYLTLLSSESTSETLKTEIKTTIYSLFESENIKVIDFTSTENATISLNELIDKITNKNYSFSVSNFENSIVATDYWTTQYQLTITQNKIPMKFQYYQKIGFKPVVKTFGTTKKEVWTLFLGEVTLP</sequence>
<keyword evidence="1" id="KW-1133">Transmembrane helix</keyword>
<name>A0ABR9WS62_9FLAO</name>